<reference evidence="3 4" key="1">
    <citation type="submission" date="2017-12" db="EMBL/GenBank/DDBJ databases">
        <title>Isolation and characterization of estrogens degradatiion strain Microbacterium hominis SJTG1.</title>
        <authorList>
            <person name="Xiong W."/>
            <person name="Yin C."/>
            <person name="Zheng D."/>
            <person name="Liang R."/>
        </authorList>
    </citation>
    <scope>NUCLEOTIDE SEQUENCE [LARGE SCALE GENOMIC DNA]</scope>
    <source>
        <strain evidence="3 4">SJTG1</strain>
    </source>
</reference>
<dbReference type="EMBL" id="CP025299">
    <property type="protein sequence ID" value="AUG29611.1"/>
    <property type="molecule type" value="Genomic_DNA"/>
</dbReference>
<feature type="compositionally biased region" description="Acidic residues" evidence="1">
    <location>
        <begin position="9"/>
        <end position="19"/>
    </location>
</feature>
<evidence type="ECO:0000256" key="1">
    <source>
        <dbReference type="SAM" id="MobiDB-lite"/>
    </source>
</evidence>
<dbReference type="KEGG" id="mhos:CXR34_09220"/>
<organism evidence="3 4">
    <name type="scientific">Microbacterium hominis</name>
    <dbReference type="NCBI Taxonomy" id="162426"/>
    <lineage>
        <taxon>Bacteria</taxon>
        <taxon>Bacillati</taxon>
        <taxon>Actinomycetota</taxon>
        <taxon>Actinomycetes</taxon>
        <taxon>Micrococcales</taxon>
        <taxon>Microbacteriaceae</taxon>
        <taxon>Microbacterium</taxon>
    </lineage>
</organism>
<protein>
    <submittedName>
        <fullName evidence="3">DNA polymerase III subunit gamma/tau</fullName>
    </submittedName>
</protein>
<accession>A0A134DKP7</accession>
<proteinExistence type="predicted"/>
<feature type="transmembrane region" description="Helical" evidence="2">
    <location>
        <begin position="126"/>
        <end position="148"/>
    </location>
</feature>
<feature type="transmembrane region" description="Helical" evidence="2">
    <location>
        <begin position="85"/>
        <end position="106"/>
    </location>
</feature>
<feature type="region of interest" description="Disordered" evidence="1">
    <location>
        <begin position="1"/>
        <end position="50"/>
    </location>
</feature>
<feature type="transmembrane region" description="Helical" evidence="2">
    <location>
        <begin position="155"/>
        <end position="176"/>
    </location>
</feature>
<dbReference type="STRING" id="162426.RM52_08520"/>
<dbReference type="Proteomes" id="UP000233276">
    <property type="component" value="Chromosome"/>
</dbReference>
<name>A0A134DKP7_9MICO</name>
<keyword evidence="2" id="KW-0472">Membrane</keyword>
<dbReference type="AlphaFoldDB" id="A0A134DKP7"/>
<keyword evidence="2" id="KW-0812">Transmembrane</keyword>
<sequence length="178" mass="18685">MSTPRDDDALSWDGDDDPTLDVGHRPGADTAVADGAPIEDDEPAAEPLALPDGYTAVGKGSAEVGRIEADGTVTMPDEPAQLSNAMLVTFGILAGAYLLFTIGWIIGGLRLQGTAQFLVSPVGYTVAFWLAVAAPALWFLTVFVLTRLAKAWIRVLLLLGGLALLVPWPFILVGAVGR</sequence>
<keyword evidence="2" id="KW-1133">Transmembrane helix</keyword>
<dbReference type="OrthoDB" id="4981704at2"/>
<gene>
    <name evidence="3" type="ORF">CXR34_09220</name>
</gene>
<dbReference type="RefSeq" id="WP_060958423.1">
    <property type="nucleotide sequence ID" value="NZ_CP025299.1"/>
</dbReference>
<evidence type="ECO:0000313" key="3">
    <source>
        <dbReference type="EMBL" id="AUG29611.1"/>
    </source>
</evidence>
<evidence type="ECO:0000313" key="4">
    <source>
        <dbReference type="Proteomes" id="UP000233276"/>
    </source>
</evidence>
<evidence type="ECO:0000256" key="2">
    <source>
        <dbReference type="SAM" id="Phobius"/>
    </source>
</evidence>